<dbReference type="EMBL" id="CP032416">
    <property type="protein sequence ID" value="AYD40811.1"/>
    <property type="molecule type" value="Genomic_DNA"/>
</dbReference>
<evidence type="ECO:0000313" key="2">
    <source>
        <dbReference type="EMBL" id="AYD40811.1"/>
    </source>
</evidence>
<dbReference type="KEGG" id="cfer:D4Z93_09845"/>
<feature type="domain" description="Phage-Barnase-EndoU-ColicinE5/D-RelE like nuclease 3" evidence="1">
    <location>
        <begin position="14"/>
        <end position="116"/>
    </location>
</feature>
<dbReference type="AlphaFoldDB" id="A0A386H4Y5"/>
<dbReference type="OrthoDB" id="1683148at2"/>
<evidence type="ECO:0000313" key="3">
    <source>
        <dbReference type="Proteomes" id="UP000266301"/>
    </source>
</evidence>
<evidence type="ECO:0000259" key="1">
    <source>
        <dbReference type="Pfam" id="PF18812"/>
    </source>
</evidence>
<keyword evidence="3" id="KW-1185">Reference proteome</keyword>
<accession>A0A386H4Y5</accession>
<gene>
    <name evidence="2" type="ORF">D4Z93_09845</name>
</gene>
<dbReference type="Pfam" id="PF18812">
    <property type="entry name" value="PBECR3"/>
    <property type="match status" value="1"/>
</dbReference>
<dbReference type="RefSeq" id="WP_119973145.1">
    <property type="nucleotide sequence ID" value="NZ_CP032416.1"/>
</dbReference>
<sequence length="130" mass="14674">MCIKKLKDNTNEVQVVGNLEQKYINMANSNVPSGEVRMNPGAIKHIKKKHPDDFKKYFQNIPEIIESPDYVGQNPKKKDSIELVKVIDGDVLVAVKLDPSGHLYFSSMYLLAPSKVPKRLKSGRLKKVNP</sequence>
<dbReference type="InterPro" id="IPR041301">
    <property type="entry name" value="PBECR3"/>
</dbReference>
<dbReference type="Proteomes" id="UP000266301">
    <property type="component" value="Chromosome"/>
</dbReference>
<reference evidence="2 3" key="1">
    <citation type="journal article" date="2019" name="Int. J. Syst. Evol. Microbiol.">
        <title>Clostridium fermenticellae sp. nov., isolated from the mud in a fermentation cellar for the production of the Chinese liquor, baijiu.</title>
        <authorList>
            <person name="Xu P.X."/>
            <person name="Chai L.J."/>
            <person name="Qiu T."/>
            <person name="Zhang X.J."/>
            <person name="Lu Z.M."/>
            <person name="Xiao C."/>
            <person name="Wang S.T."/>
            <person name="Shen C.H."/>
            <person name="Shi J.S."/>
            <person name="Xu Z.H."/>
        </authorList>
    </citation>
    <scope>NUCLEOTIDE SEQUENCE [LARGE SCALE GENOMIC DNA]</scope>
    <source>
        <strain evidence="2 3">JN500901</strain>
    </source>
</reference>
<organism evidence="2 3">
    <name type="scientific">Clostridium fermenticellae</name>
    <dbReference type="NCBI Taxonomy" id="2068654"/>
    <lineage>
        <taxon>Bacteria</taxon>
        <taxon>Bacillati</taxon>
        <taxon>Bacillota</taxon>
        <taxon>Clostridia</taxon>
        <taxon>Eubacteriales</taxon>
        <taxon>Clostridiaceae</taxon>
        <taxon>Clostridium</taxon>
    </lineage>
</organism>
<proteinExistence type="predicted"/>
<protein>
    <submittedName>
        <fullName evidence="2">Plasmid-related protein</fullName>
    </submittedName>
</protein>
<name>A0A386H4Y5_9CLOT</name>